<organism evidence="5">
    <name type="scientific">Entomoneis paludosa</name>
    <dbReference type="NCBI Taxonomy" id="265537"/>
    <lineage>
        <taxon>Eukaryota</taxon>
        <taxon>Sar</taxon>
        <taxon>Stramenopiles</taxon>
        <taxon>Ochrophyta</taxon>
        <taxon>Bacillariophyta</taxon>
        <taxon>Bacillariophyceae</taxon>
        <taxon>Bacillariophycidae</taxon>
        <taxon>Entomoneidaceae</taxon>
        <taxon>Entomoneis</taxon>
    </lineage>
</organism>
<evidence type="ECO:0000259" key="3">
    <source>
        <dbReference type="PROSITE" id="PS50192"/>
    </source>
</evidence>
<protein>
    <recommendedName>
        <fullName evidence="3">t-SNARE coiled-coil homology domain-containing protein</fullName>
    </recommendedName>
</protein>
<proteinExistence type="predicted"/>
<keyword evidence="2" id="KW-0472">Membrane</keyword>
<feature type="region of interest" description="Disordered" evidence="1">
    <location>
        <begin position="26"/>
        <end position="53"/>
    </location>
</feature>
<gene>
    <name evidence="4" type="ORF">APAL1065_LOCUS2761</name>
    <name evidence="5" type="ORF">APAL1065_LOCUS2762</name>
</gene>
<dbReference type="Gene3D" id="1.20.5.110">
    <property type="match status" value="1"/>
</dbReference>
<dbReference type="CDD" id="cd15841">
    <property type="entry name" value="SNARE_Qc"/>
    <property type="match status" value="1"/>
</dbReference>
<sequence>MVAEKSRKDDELTELLTKLYTIQEDIGAKPKTTEEEKKNKAENVATMGSTKKAQKKGSRFLDLKSTILDRLKTIHRLLKETKEKEAAGMGGDNAKDIIKMQAEIREHIRQAGDEWNEMDEIYKKEARKKKSKFTPEELEVQSELVRRLSAEIEKVKELQMRGYARGRDAGKAVSLNTKALYADSAGGGRSSKKEPWAGTGGGVALTSNQRQQIQQLEERDADFDRQLDEIGEGIQDLAEIAQMQGEEVKRQSAMLDQVNSKMDAVNERMLGVNAKMKETLEEVGRASDKLCVDIMCIVLAIGFGAVIYNFTQN</sequence>
<evidence type="ECO:0000256" key="1">
    <source>
        <dbReference type="SAM" id="MobiDB-lite"/>
    </source>
</evidence>
<feature type="region of interest" description="Disordered" evidence="1">
    <location>
        <begin position="183"/>
        <end position="211"/>
    </location>
</feature>
<name>A0A6U2XUF5_9STRA</name>
<keyword evidence="2" id="KW-0812">Transmembrane</keyword>
<evidence type="ECO:0000313" key="5">
    <source>
        <dbReference type="EMBL" id="CAD9945399.1"/>
    </source>
</evidence>
<keyword evidence="2" id="KW-1133">Transmembrane helix</keyword>
<feature type="compositionally biased region" description="Basic and acidic residues" evidence="1">
    <location>
        <begin position="26"/>
        <end position="41"/>
    </location>
</feature>
<evidence type="ECO:0000256" key="2">
    <source>
        <dbReference type="SAM" id="Phobius"/>
    </source>
</evidence>
<dbReference type="PROSITE" id="PS50192">
    <property type="entry name" value="T_SNARE"/>
    <property type="match status" value="1"/>
</dbReference>
<dbReference type="AlphaFoldDB" id="A0A6U2XUF5"/>
<dbReference type="EMBL" id="HBHT01004151">
    <property type="protein sequence ID" value="CAD9945399.1"/>
    <property type="molecule type" value="Transcribed_RNA"/>
</dbReference>
<dbReference type="EMBL" id="HBHT01004150">
    <property type="protein sequence ID" value="CAD9945397.1"/>
    <property type="molecule type" value="Transcribed_RNA"/>
</dbReference>
<feature type="domain" description="T-SNARE coiled-coil homology" evidence="3">
    <location>
        <begin position="217"/>
        <end position="279"/>
    </location>
</feature>
<feature type="transmembrane region" description="Helical" evidence="2">
    <location>
        <begin position="290"/>
        <end position="310"/>
    </location>
</feature>
<evidence type="ECO:0000313" key="4">
    <source>
        <dbReference type="EMBL" id="CAD9945397.1"/>
    </source>
</evidence>
<reference evidence="5" key="1">
    <citation type="submission" date="2021-01" db="EMBL/GenBank/DDBJ databases">
        <authorList>
            <person name="Corre E."/>
            <person name="Pelletier E."/>
            <person name="Niang G."/>
            <person name="Scheremetjew M."/>
            <person name="Finn R."/>
            <person name="Kale V."/>
            <person name="Holt S."/>
            <person name="Cochrane G."/>
            <person name="Meng A."/>
            <person name="Brown T."/>
            <person name="Cohen L."/>
        </authorList>
    </citation>
    <scope>NUCLEOTIDE SEQUENCE</scope>
    <source>
        <strain evidence="5">CCMP125</strain>
    </source>
</reference>
<dbReference type="SUPFAM" id="SSF58038">
    <property type="entry name" value="SNARE fusion complex"/>
    <property type="match status" value="1"/>
</dbReference>
<accession>A0A6U2XUF5</accession>
<dbReference type="InterPro" id="IPR000727">
    <property type="entry name" value="T_SNARE_dom"/>
</dbReference>